<reference evidence="15 16" key="1">
    <citation type="submission" date="2013-07" db="EMBL/GenBank/DDBJ databases">
        <title>Comparative Genomic and Metabolomic Analysis of Twelve Strains of Pseudoalteromonas luteoviolacea.</title>
        <authorList>
            <person name="Vynne N.G."/>
            <person name="Mansson M."/>
            <person name="Gram L."/>
        </authorList>
    </citation>
    <scope>NUCLEOTIDE SEQUENCE [LARGE SCALE GENOMIC DNA]</scope>
    <source>
        <strain evidence="15 16">H33</strain>
    </source>
</reference>
<dbReference type="GO" id="GO:0046872">
    <property type="term" value="F:metal ion binding"/>
    <property type="evidence" value="ECO:0007669"/>
    <property type="project" value="UniProtKB-KW"/>
</dbReference>
<dbReference type="Pfam" id="PF09084">
    <property type="entry name" value="NMT1"/>
    <property type="match status" value="1"/>
</dbReference>
<evidence type="ECO:0000256" key="13">
    <source>
        <dbReference type="SAM" id="SignalP"/>
    </source>
</evidence>
<dbReference type="EMBL" id="AUXZ01000086">
    <property type="protein sequence ID" value="KZN49012.1"/>
    <property type="molecule type" value="Genomic_DNA"/>
</dbReference>
<proteinExistence type="inferred from homology"/>
<keyword evidence="13" id="KW-0732">Signal</keyword>
<evidence type="ECO:0000256" key="1">
    <source>
        <dbReference type="ARBA" id="ARBA00003469"/>
    </source>
</evidence>
<sequence>MLRCFYLFAFICTSVHASVLEPVTLQLKWVHQFQFAGYYVAKQKGFYRQAGLDVNIIPAQKHQPDEQFKVLSGQAQFGVTHSGLLEQRMQGKPLIALASVFQSSPYCWMVRADSDIYSPKDFQGKKISHLGRTEGAELVLILERAGIDVSQLPIYSGLSPLQDFKAGQFDALQVYVSNEPFKMAQQGIATRQICPKHYGINVYADILFTSEDVYKYRPEMVAKFRSASLRGWRYALANLEEALQITKLYATQKSFEELANEADKLVPFINAPGIPIGNMSLARWQWIAQLYHLDIVAFHEHKNAFLYSEESATDINWSWMLILAVVMSILCVPMYVGLVLQRKSYSLMD</sequence>
<comment type="catalytic activity">
    <reaction evidence="11">
        <text>N(6)-(pyridoxal phosphate)-L-lysyl-[4-amino-5-hydroxymethyl-2-methylpyrimidine phosphate synthase] + L-histidyl-[4-amino-5-hydroxymethyl-2-methylpyrimidine phosphate synthase] + 2 Fe(3+) + 4 H2O = L-lysyl-[4-amino-5-hydroxymethyl-2-methylpyrimidine phosphate synthase] + (2S)-2-amino-5-hydroxy-4-oxopentanoyl-[4-amino-5-hydroxymethyl-2-methylpyrimidine phosphate synthase] + 4-amino-2-methyl-5-(phosphooxymethyl)pyrimidine + 3-oxopropanoate + 2 Fe(2+) + 2 H(+)</text>
        <dbReference type="Rhea" id="RHEA:65756"/>
        <dbReference type="Rhea" id="RHEA-COMP:16892"/>
        <dbReference type="Rhea" id="RHEA-COMP:16893"/>
        <dbReference type="Rhea" id="RHEA-COMP:16894"/>
        <dbReference type="Rhea" id="RHEA-COMP:16895"/>
        <dbReference type="ChEBI" id="CHEBI:15377"/>
        <dbReference type="ChEBI" id="CHEBI:15378"/>
        <dbReference type="ChEBI" id="CHEBI:29033"/>
        <dbReference type="ChEBI" id="CHEBI:29034"/>
        <dbReference type="ChEBI" id="CHEBI:29969"/>
        <dbReference type="ChEBI" id="CHEBI:29979"/>
        <dbReference type="ChEBI" id="CHEBI:33190"/>
        <dbReference type="ChEBI" id="CHEBI:58354"/>
        <dbReference type="ChEBI" id="CHEBI:143915"/>
        <dbReference type="ChEBI" id="CHEBI:157692"/>
    </reaction>
    <physiologicalReaction direction="left-to-right" evidence="11">
        <dbReference type="Rhea" id="RHEA:65757"/>
    </physiologicalReaction>
</comment>
<keyword evidence="6" id="KW-0479">Metal-binding</keyword>
<evidence type="ECO:0000256" key="9">
    <source>
        <dbReference type="ARBA" id="ARBA00023004"/>
    </source>
</evidence>
<dbReference type="RefSeq" id="WP_063362838.1">
    <property type="nucleotide sequence ID" value="NZ_AUXZ01000086.1"/>
</dbReference>
<dbReference type="Proteomes" id="UP000076503">
    <property type="component" value="Unassembled WGS sequence"/>
</dbReference>
<evidence type="ECO:0000256" key="11">
    <source>
        <dbReference type="ARBA" id="ARBA00048179"/>
    </source>
</evidence>
<evidence type="ECO:0000256" key="12">
    <source>
        <dbReference type="SAM" id="Phobius"/>
    </source>
</evidence>
<evidence type="ECO:0000256" key="8">
    <source>
        <dbReference type="ARBA" id="ARBA00022977"/>
    </source>
</evidence>
<accession>A0A167DLT8</accession>
<feature type="transmembrane region" description="Helical" evidence="12">
    <location>
        <begin position="317"/>
        <end position="340"/>
    </location>
</feature>
<dbReference type="GO" id="GO:0009228">
    <property type="term" value="P:thiamine biosynthetic process"/>
    <property type="evidence" value="ECO:0007669"/>
    <property type="project" value="UniProtKB-KW"/>
</dbReference>
<gene>
    <name evidence="15" type="ORF">N476_02900</name>
</gene>
<evidence type="ECO:0000256" key="3">
    <source>
        <dbReference type="ARBA" id="ARBA00009406"/>
    </source>
</evidence>
<comment type="function">
    <text evidence="1">Responsible for the formation of the pyrimidine heterocycle in the thiamine biosynthesis pathway. Catalyzes the formation of hydroxymethylpyrimidine phosphate (HMP-P) from histidine and pyridoxal phosphate (PLP). The protein uses PLP and the active site histidine to form HMP-P, generating an inactive enzyme. The enzyme can only undergo a single turnover, which suggests it is a suicide enzyme.</text>
</comment>
<keyword evidence="5" id="KW-0808">Transferase</keyword>
<evidence type="ECO:0000313" key="15">
    <source>
        <dbReference type="EMBL" id="KZN49012.1"/>
    </source>
</evidence>
<organism evidence="15 16">
    <name type="scientific">Pseudoalteromonas luteoviolacea H33</name>
    <dbReference type="NCBI Taxonomy" id="1365251"/>
    <lineage>
        <taxon>Bacteria</taxon>
        <taxon>Pseudomonadati</taxon>
        <taxon>Pseudomonadota</taxon>
        <taxon>Gammaproteobacteria</taxon>
        <taxon>Alteromonadales</taxon>
        <taxon>Pseudoalteromonadaceae</taxon>
        <taxon>Pseudoalteromonas</taxon>
    </lineage>
</organism>
<keyword evidence="12" id="KW-1133">Transmembrane helix</keyword>
<dbReference type="OrthoDB" id="9180959at2"/>
<protein>
    <recommendedName>
        <fullName evidence="10">Thiamine pyrimidine synthase</fullName>
    </recommendedName>
</protein>
<dbReference type="PANTHER" id="PTHR31528">
    <property type="entry name" value="4-AMINO-5-HYDROXYMETHYL-2-METHYLPYRIMIDINE PHOSPHATE SYNTHASE THI11-RELATED"/>
    <property type="match status" value="1"/>
</dbReference>
<dbReference type="InterPro" id="IPR027939">
    <property type="entry name" value="NMT1/THI5"/>
</dbReference>
<keyword evidence="12" id="KW-0472">Membrane</keyword>
<feature type="signal peptide" evidence="13">
    <location>
        <begin position="1"/>
        <end position="17"/>
    </location>
</feature>
<evidence type="ECO:0000256" key="4">
    <source>
        <dbReference type="ARBA" id="ARBA00011738"/>
    </source>
</evidence>
<evidence type="ECO:0000256" key="7">
    <source>
        <dbReference type="ARBA" id="ARBA00022898"/>
    </source>
</evidence>
<dbReference type="PATRIC" id="fig|1365251.3.peg.3534"/>
<keyword evidence="8" id="KW-0784">Thiamine biosynthesis</keyword>
<keyword evidence="7" id="KW-0663">Pyridoxal phosphate</keyword>
<comment type="pathway">
    <text evidence="2">Cofactor biosynthesis; thiamine diphosphate biosynthesis.</text>
</comment>
<evidence type="ECO:0000256" key="6">
    <source>
        <dbReference type="ARBA" id="ARBA00022723"/>
    </source>
</evidence>
<dbReference type="PANTHER" id="PTHR31528:SF1">
    <property type="entry name" value="4-AMINO-5-HYDROXYMETHYL-2-METHYLPYRIMIDINE PHOSPHATE SYNTHASE THI11-RELATED"/>
    <property type="match status" value="1"/>
</dbReference>
<feature type="chain" id="PRO_5007885229" description="Thiamine pyrimidine synthase" evidence="13">
    <location>
        <begin position="18"/>
        <end position="349"/>
    </location>
</feature>
<feature type="domain" description="SsuA/THI5-like" evidence="14">
    <location>
        <begin position="32"/>
        <end position="242"/>
    </location>
</feature>
<evidence type="ECO:0000256" key="2">
    <source>
        <dbReference type="ARBA" id="ARBA00004948"/>
    </source>
</evidence>
<dbReference type="AlphaFoldDB" id="A0A167DLT8"/>
<keyword evidence="9" id="KW-0408">Iron</keyword>
<comment type="subunit">
    <text evidence="4">Homodimer.</text>
</comment>
<dbReference type="GO" id="GO:0016740">
    <property type="term" value="F:transferase activity"/>
    <property type="evidence" value="ECO:0007669"/>
    <property type="project" value="UniProtKB-KW"/>
</dbReference>
<evidence type="ECO:0000313" key="16">
    <source>
        <dbReference type="Proteomes" id="UP000076503"/>
    </source>
</evidence>
<comment type="caution">
    <text evidence="15">The sequence shown here is derived from an EMBL/GenBank/DDBJ whole genome shotgun (WGS) entry which is preliminary data.</text>
</comment>
<comment type="similarity">
    <text evidence="3">Belongs to the NMT1/THI5 family.</text>
</comment>
<dbReference type="InterPro" id="IPR015168">
    <property type="entry name" value="SsuA/THI5"/>
</dbReference>
<dbReference type="SUPFAM" id="SSF53850">
    <property type="entry name" value="Periplasmic binding protein-like II"/>
    <property type="match status" value="1"/>
</dbReference>
<keyword evidence="12" id="KW-0812">Transmembrane</keyword>
<evidence type="ECO:0000256" key="10">
    <source>
        <dbReference type="ARBA" id="ARBA00033171"/>
    </source>
</evidence>
<name>A0A167DLT8_9GAMM</name>
<evidence type="ECO:0000256" key="5">
    <source>
        <dbReference type="ARBA" id="ARBA00022679"/>
    </source>
</evidence>
<dbReference type="Gene3D" id="3.40.190.10">
    <property type="entry name" value="Periplasmic binding protein-like II"/>
    <property type="match status" value="2"/>
</dbReference>
<evidence type="ECO:0000259" key="14">
    <source>
        <dbReference type="Pfam" id="PF09084"/>
    </source>
</evidence>